<evidence type="ECO:0000313" key="1">
    <source>
        <dbReference type="EMBL" id="SVD37116.1"/>
    </source>
</evidence>
<reference evidence="1" key="1">
    <citation type="submission" date="2018-05" db="EMBL/GenBank/DDBJ databases">
        <authorList>
            <person name="Lanie J.A."/>
            <person name="Ng W.-L."/>
            <person name="Kazmierczak K.M."/>
            <person name="Andrzejewski T.M."/>
            <person name="Davidsen T.M."/>
            <person name="Wayne K.J."/>
            <person name="Tettelin H."/>
            <person name="Glass J.I."/>
            <person name="Rusch D."/>
            <person name="Podicherti R."/>
            <person name="Tsui H.-C.T."/>
            <person name="Winkler M.E."/>
        </authorList>
    </citation>
    <scope>NUCLEOTIDE SEQUENCE</scope>
</reference>
<name>A0A382US92_9ZZZZ</name>
<protein>
    <recommendedName>
        <fullName evidence="2">Gfo/Idh/MocA-like oxidoreductase C-terminal domain-containing protein</fullName>
    </recommendedName>
</protein>
<organism evidence="1">
    <name type="scientific">marine metagenome</name>
    <dbReference type="NCBI Taxonomy" id="408172"/>
    <lineage>
        <taxon>unclassified sequences</taxon>
        <taxon>metagenomes</taxon>
        <taxon>ecological metagenomes</taxon>
    </lineage>
</organism>
<gene>
    <name evidence="1" type="ORF">METZ01_LOCUS389970</name>
</gene>
<sequence length="121" mass="13096">KGSYEGSGMGAASQNSWHQEYYRAECEAGAVAIGRDGVTRIYRHSAGQGMSVEDVAPVRPEYDGHQWLIDEFLSWLDGGRTPDTILEENIKSVAMVFGAIDASRTNQTVDVEAMVNEVAGG</sequence>
<evidence type="ECO:0008006" key="2">
    <source>
        <dbReference type="Google" id="ProtNLM"/>
    </source>
</evidence>
<proteinExistence type="predicted"/>
<accession>A0A382US92</accession>
<dbReference type="EMBL" id="UINC01146410">
    <property type="protein sequence ID" value="SVD37116.1"/>
    <property type="molecule type" value="Genomic_DNA"/>
</dbReference>
<feature type="non-terminal residue" evidence="1">
    <location>
        <position position="1"/>
    </location>
</feature>
<dbReference type="Gene3D" id="3.30.360.10">
    <property type="entry name" value="Dihydrodipicolinate Reductase, domain 2"/>
    <property type="match status" value="1"/>
</dbReference>
<dbReference type="AlphaFoldDB" id="A0A382US92"/>